<proteinExistence type="predicted"/>
<comment type="caution">
    <text evidence="2">The sequence shown here is derived from an EMBL/GenBank/DDBJ whole genome shotgun (WGS) entry which is preliminary data.</text>
</comment>
<sequence>MTFLRKLMLLAIAVFTFSAIAAQAQSGENRVVRVINEASSPIYHLYVSNVDQGNWGPDQLGLFESIDTNQYMNFNMDDGSGHCLFDIKAVLRDGRTAVTRRLNVCTMDTWTVYNN</sequence>
<dbReference type="RefSeq" id="WP_263337803.1">
    <property type="nucleotide sequence ID" value="NZ_JAGSYH010000004.1"/>
</dbReference>
<feature type="chain" id="PRO_5045417898" evidence="1">
    <location>
        <begin position="22"/>
        <end position="115"/>
    </location>
</feature>
<keyword evidence="3" id="KW-1185">Reference proteome</keyword>
<keyword evidence="1" id="KW-0732">Signal</keyword>
<reference evidence="3" key="1">
    <citation type="journal article" date="2019" name="Int. J. Syst. Evol. Microbiol.">
        <title>The Global Catalogue of Microorganisms (GCM) 10K type strain sequencing project: providing services to taxonomists for standard genome sequencing and annotation.</title>
        <authorList>
            <consortium name="The Broad Institute Genomics Platform"/>
            <consortium name="The Broad Institute Genome Sequencing Center for Infectious Disease"/>
            <person name="Wu L."/>
            <person name="Ma J."/>
        </authorList>
    </citation>
    <scope>NUCLEOTIDE SEQUENCE [LARGE SCALE GENOMIC DNA]</scope>
    <source>
        <strain evidence="3">JCM 4087</strain>
    </source>
</reference>
<evidence type="ECO:0000256" key="1">
    <source>
        <dbReference type="SAM" id="SignalP"/>
    </source>
</evidence>
<dbReference type="Proteomes" id="UP001596091">
    <property type="component" value="Unassembled WGS sequence"/>
</dbReference>
<feature type="signal peptide" evidence="1">
    <location>
        <begin position="1"/>
        <end position="21"/>
    </location>
</feature>
<protein>
    <submittedName>
        <fullName evidence="2">Uncharacterized protein</fullName>
    </submittedName>
</protein>
<accession>A0ABW1ECB2</accession>
<evidence type="ECO:0000313" key="2">
    <source>
        <dbReference type="EMBL" id="MFC5861937.1"/>
    </source>
</evidence>
<evidence type="ECO:0000313" key="3">
    <source>
        <dbReference type="Proteomes" id="UP001596091"/>
    </source>
</evidence>
<name>A0ABW1ECB2_9BACT</name>
<dbReference type="EMBL" id="JBHSPH010000002">
    <property type="protein sequence ID" value="MFC5861937.1"/>
    <property type="molecule type" value="Genomic_DNA"/>
</dbReference>
<gene>
    <name evidence="2" type="ORF">ACFPT7_06505</name>
</gene>
<organism evidence="2 3">
    <name type="scientific">Acidicapsa dinghuensis</name>
    <dbReference type="NCBI Taxonomy" id="2218256"/>
    <lineage>
        <taxon>Bacteria</taxon>
        <taxon>Pseudomonadati</taxon>
        <taxon>Acidobacteriota</taxon>
        <taxon>Terriglobia</taxon>
        <taxon>Terriglobales</taxon>
        <taxon>Acidobacteriaceae</taxon>
        <taxon>Acidicapsa</taxon>
    </lineage>
</organism>